<dbReference type="PANTHER" id="PTHR33164:SF43">
    <property type="entry name" value="HTH-TYPE TRANSCRIPTIONAL REPRESSOR YETL"/>
    <property type="match status" value="1"/>
</dbReference>
<dbReference type="InterPro" id="IPR036388">
    <property type="entry name" value="WH-like_DNA-bd_sf"/>
</dbReference>
<accession>A0A840HUJ7</accession>
<dbReference type="Proteomes" id="UP000575068">
    <property type="component" value="Unassembled WGS sequence"/>
</dbReference>
<gene>
    <name evidence="2" type="ORF">HNQ99_001565</name>
</gene>
<dbReference type="AlphaFoldDB" id="A0A840HUJ7"/>
<evidence type="ECO:0000313" key="2">
    <source>
        <dbReference type="EMBL" id="MBB4641260.1"/>
    </source>
</evidence>
<keyword evidence="3" id="KW-1185">Reference proteome</keyword>
<dbReference type="Pfam" id="PF12802">
    <property type="entry name" value="MarR_2"/>
    <property type="match status" value="1"/>
</dbReference>
<feature type="domain" description="HTH marR-type" evidence="1">
    <location>
        <begin position="38"/>
        <end position="163"/>
    </location>
</feature>
<dbReference type="SMART" id="SM00347">
    <property type="entry name" value="HTH_MARR"/>
    <property type="match status" value="1"/>
</dbReference>
<dbReference type="Gene3D" id="1.10.10.10">
    <property type="entry name" value="Winged helix-like DNA-binding domain superfamily/Winged helix DNA-binding domain"/>
    <property type="match status" value="1"/>
</dbReference>
<keyword evidence="2" id="KW-0238">DNA-binding</keyword>
<dbReference type="SUPFAM" id="SSF46785">
    <property type="entry name" value="Winged helix' DNA-binding domain"/>
    <property type="match status" value="1"/>
</dbReference>
<evidence type="ECO:0000313" key="3">
    <source>
        <dbReference type="Proteomes" id="UP000575068"/>
    </source>
</evidence>
<evidence type="ECO:0000259" key="1">
    <source>
        <dbReference type="PROSITE" id="PS50995"/>
    </source>
</evidence>
<dbReference type="InterPro" id="IPR036390">
    <property type="entry name" value="WH_DNA-bd_sf"/>
</dbReference>
<dbReference type="GO" id="GO:0006950">
    <property type="term" value="P:response to stress"/>
    <property type="evidence" value="ECO:0007669"/>
    <property type="project" value="TreeGrafter"/>
</dbReference>
<proteinExistence type="predicted"/>
<reference evidence="2 3" key="1">
    <citation type="submission" date="2020-08" db="EMBL/GenBank/DDBJ databases">
        <title>Genomic Encyclopedia of Type Strains, Phase IV (KMG-IV): sequencing the most valuable type-strain genomes for metagenomic binning, comparative biology and taxonomic classification.</title>
        <authorList>
            <person name="Goeker M."/>
        </authorList>
    </citation>
    <scope>NUCLEOTIDE SEQUENCE [LARGE SCALE GENOMIC DNA]</scope>
    <source>
        <strain evidence="2 3">DSM 7465</strain>
    </source>
</reference>
<dbReference type="EMBL" id="JACHOV010000005">
    <property type="protein sequence ID" value="MBB4641260.1"/>
    <property type="molecule type" value="Genomic_DNA"/>
</dbReference>
<dbReference type="InterPro" id="IPR000835">
    <property type="entry name" value="HTH_MarR-typ"/>
</dbReference>
<sequence length="163" mass="18402">MVAAFRAISIHIKSFFEVRFATGSHLMRWVGMNKHSAKADLNEAAPLTGTALGNWMRTLVDYVRSGEPDLTNRQMALMMIVYIMPGPHTVRGLADKLNVSKPVITRALNKLGALGYLRRERDEADRRNIFITRTSKGAHFLDGFERFIAESSDEHWGKKRVAS</sequence>
<comment type="caution">
    <text evidence="2">The sequence shown here is derived from an EMBL/GenBank/DDBJ whole genome shotgun (WGS) entry which is preliminary data.</text>
</comment>
<dbReference type="PANTHER" id="PTHR33164">
    <property type="entry name" value="TRANSCRIPTIONAL REGULATOR, MARR FAMILY"/>
    <property type="match status" value="1"/>
</dbReference>
<dbReference type="PROSITE" id="PS50995">
    <property type="entry name" value="HTH_MARR_2"/>
    <property type="match status" value="1"/>
</dbReference>
<dbReference type="GO" id="GO:0003677">
    <property type="term" value="F:DNA binding"/>
    <property type="evidence" value="ECO:0007669"/>
    <property type="project" value="UniProtKB-KW"/>
</dbReference>
<dbReference type="GO" id="GO:0003700">
    <property type="term" value="F:DNA-binding transcription factor activity"/>
    <property type="evidence" value="ECO:0007669"/>
    <property type="project" value="InterPro"/>
</dbReference>
<dbReference type="InterPro" id="IPR039422">
    <property type="entry name" value="MarR/SlyA-like"/>
</dbReference>
<name>A0A840HUJ7_9SPHN</name>
<organism evidence="2 3">
    <name type="scientific">Rhizorhapis suberifaciens</name>
    <name type="common">corky root of lettuce</name>
    <dbReference type="NCBI Taxonomy" id="13656"/>
    <lineage>
        <taxon>Bacteria</taxon>
        <taxon>Pseudomonadati</taxon>
        <taxon>Pseudomonadota</taxon>
        <taxon>Alphaproteobacteria</taxon>
        <taxon>Sphingomonadales</taxon>
        <taxon>Sphingomonadaceae</taxon>
        <taxon>Rhizorhapis</taxon>
    </lineage>
</organism>
<protein>
    <submittedName>
        <fullName evidence="2">DNA-binding MarR family transcriptional regulator</fullName>
    </submittedName>
</protein>